<keyword evidence="3" id="KW-1185">Reference proteome</keyword>
<evidence type="ECO:0000256" key="1">
    <source>
        <dbReference type="SAM" id="Phobius"/>
    </source>
</evidence>
<evidence type="ECO:0000313" key="3">
    <source>
        <dbReference type="Proteomes" id="UP000228934"/>
    </source>
</evidence>
<sequence length="67" mass="7265">MKEPYLSKTVKLRSSAHQAITITQLYIAAFAVQLAFISLNSGRTSVLHVLETPARTSMAPPVPPSAR</sequence>
<keyword evidence="1" id="KW-0812">Transmembrane</keyword>
<proteinExistence type="predicted"/>
<organism evidence="2 3">
    <name type="scientific">Aquarana catesbeiana</name>
    <name type="common">American bullfrog</name>
    <name type="synonym">Rana catesbeiana</name>
    <dbReference type="NCBI Taxonomy" id="8400"/>
    <lineage>
        <taxon>Eukaryota</taxon>
        <taxon>Metazoa</taxon>
        <taxon>Chordata</taxon>
        <taxon>Craniata</taxon>
        <taxon>Vertebrata</taxon>
        <taxon>Euteleostomi</taxon>
        <taxon>Amphibia</taxon>
        <taxon>Batrachia</taxon>
        <taxon>Anura</taxon>
        <taxon>Neobatrachia</taxon>
        <taxon>Ranoidea</taxon>
        <taxon>Ranidae</taxon>
        <taxon>Aquarana</taxon>
    </lineage>
</organism>
<dbReference type="EMBL" id="KV928660">
    <property type="protein sequence ID" value="PIO33582.1"/>
    <property type="molecule type" value="Genomic_DNA"/>
</dbReference>
<feature type="transmembrane region" description="Helical" evidence="1">
    <location>
        <begin position="20"/>
        <end position="39"/>
    </location>
</feature>
<dbReference type="AlphaFoldDB" id="A0A2G9S0D5"/>
<gene>
    <name evidence="2" type="ORF">AB205_0081750</name>
</gene>
<name>A0A2G9S0D5_AQUCT</name>
<evidence type="ECO:0000313" key="2">
    <source>
        <dbReference type="EMBL" id="PIO33582.1"/>
    </source>
</evidence>
<reference evidence="3" key="1">
    <citation type="journal article" date="2017" name="Nat. Commun.">
        <title>The North American bullfrog draft genome provides insight into hormonal regulation of long noncoding RNA.</title>
        <authorList>
            <person name="Hammond S.A."/>
            <person name="Warren R.L."/>
            <person name="Vandervalk B.P."/>
            <person name="Kucuk E."/>
            <person name="Khan H."/>
            <person name="Gibb E.A."/>
            <person name="Pandoh P."/>
            <person name="Kirk H."/>
            <person name="Zhao Y."/>
            <person name="Jones M."/>
            <person name="Mungall A.J."/>
            <person name="Coope R."/>
            <person name="Pleasance S."/>
            <person name="Moore R.A."/>
            <person name="Holt R.A."/>
            <person name="Round J.M."/>
            <person name="Ohora S."/>
            <person name="Walle B.V."/>
            <person name="Veldhoen N."/>
            <person name="Helbing C.C."/>
            <person name="Birol I."/>
        </authorList>
    </citation>
    <scope>NUCLEOTIDE SEQUENCE [LARGE SCALE GENOMIC DNA]</scope>
</reference>
<keyword evidence="1" id="KW-1133">Transmembrane helix</keyword>
<keyword evidence="1" id="KW-0472">Membrane</keyword>
<protein>
    <submittedName>
        <fullName evidence="2">Uncharacterized protein</fullName>
    </submittedName>
</protein>
<dbReference type="Proteomes" id="UP000228934">
    <property type="component" value="Unassembled WGS sequence"/>
</dbReference>
<accession>A0A2G9S0D5</accession>
<feature type="non-terminal residue" evidence="2">
    <location>
        <position position="67"/>
    </location>
</feature>